<comment type="caution">
    <text evidence="1">The sequence shown here is derived from an EMBL/GenBank/DDBJ whole genome shotgun (WGS) entry which is preliminary data.</text>
</comment>
<accession>A0ABP7X4E8</accession>
<name>A0ABP7X4E8_9GAMM</name>
<sequence length="258" mass="28324">MNNYQLASRARIGVLIPSTNTGVEYDLQKFGLDGITWHPSRFLIRLKDWAAEGERSGDDANTVFERFLELMREDMGPAIDNIMTAQITHLMLGMSAETFWGGIEGNIEFENAIQSQIGDLGMTTGAAATRMALEGFGAKKISVITPYPPIGDDNVRQYFDEIGFEVKHVVGLNCTSATAIAEVTIPEVIAAVKKADGDDVDAIIQCGTNLSTLDLFPTLEHWLEKPMIPINVATIWHALRASGIHDKITGKGRLLEEF</sequence>
<proteinExistence type="predicted"/>
<evidence type="ECO:0000313" key="2">
    <source>
        <dbReference type="Proteomes" id="UP001500392"/>
    </source>
</evidence>
<dbReference type="InterPro" id="IPR026286">
    <property type="entry name" value="MaiA/AMDase"/>
</dbReference>
<dbReference type="Gene3D" id="3.40.50.12500">
    <property type="match status" value="1"/>
</dbReference>
<dbReference type="EMBL" id="BAABDM010000010">
    <property type="protein sequence ID" value="GAA4104549.1"/>
    <property type="molecule type" value="Genomic_DNA"/>
</dbReference>
<dbReference type="Proteomes" id="UP001500392">
    <property type="component" value="Unassembled WGS sequence"/>
</dbReference>
<reference evidence="2" key="1">
    <citation type="journal article" date="2019" name="Int. J. Syst. Evol. Microbiol.">
        <title>The Global Catalogue of Microorganisms (GCM) 10K type strain sequencing project: providing services to taxonomists for standard genome sequencing and annotation.</title>
        <authorList>
            <consortium name="The Broad Institute Genomics Platform"/>
            <consortium name="The Broad Institute Genome Sequencing Center for Infectious Disease"/>
            <person name="Wu L."/>
            <person name="Ma J."/>
        </authorList>
    </citation>
    <scope>NUCLEOTIDE SEQUENCE [LARGE SCALE GENOMIC DNA]</scope>
    <source>
        <strain evidence="2">JCM 17304</strain>
    </source>
</reference>
<dbReference type="PANTHER" id="PTHR40267:SF1">
    <property type="entry name" value="BLR3294 PROTEIN"/>
    <property type="match status" value="1"/>
</dbReference>
<dbReference type="RefSeq" id="WP_344938274.1">
    <property type="nucleotide sequence ID" value="NZ_BAABDM010000010.1"/>
</dbReference>
<dbReference type="Pfam" id="PF17645">
    <property type="entry name" value="Amdase"/>
    <property type="match status" value="1"/>
</dbReference>
<keyword evidence="2" id="KW-1185">Reference proteome</keyword>
<protein>
    <submittedName>
        <fullName evidence="1">IgiC</fullName>
    </submittedName>
</protein>
<gene>
    <name evidence="1" type="ORF">GCM10022414_33540</name>
</gene>
<evidence type="ECO:0000313" key="1">
    <source>
        <dbReference type="EMBL" id="GAA4104549.1"/>
    </source>
</evidence>
<organism evidence="1 2">
    <name type="scientific">Zhongshania borealis</name>
    <dbReference type="NCBI Taxonomy" id="889488"/>
    <lineage>
        <taxon>Bacteria</taxon>
        <taxon>Pseudomonadati</taxon>
        <taxon>Pseudomonadota</taxon>
        <taxon>Gammaproteobacteria</taxon>
        <taxon>Cellvibrionales</taxon>
        <taxon>Spongiibacteraceae</taxon>
        <taxon>Zhongshania</taxon>
    </lineage>
</organism>
<dbReference type="PANTHER" id="PTHR40267">
    <property type="entry name" value="BLR3294 PROTEIN"/>
    <property type="match status" value="1"/>
</dbReference>
<dbReference type="InterPro" id="IPR053714">
    <property type="entry name" value="Iso_Racemase_Enz_sf"/>
</dbReference>
<dbReference type="PIRSF" id="PIRSF015736">
    <property type="entry name" value="MI"/>
    <property type="match status" value="1"/>
</dbReference>